<protein>
    <submittedName>
        <fullName evidence="8">Ferredoxin 5</fullName>
    </submittedName>
</protein>
<dbReference type="eggNOG" id="KOG3309">
    <property type="taxonomic scope" value="Eukaryota"/>
</dbReference>
<feature type="domain" description="2Fe-2S ferredoxin-type" evidence="7">
    <location>
        <begin position="11"/>
        <end position="109"/>
    </location>
</feature>
<dbReference type="Proteomes" id="UP000001542">
    <property type="component" value="Unassembled WGS sequence"/>
</dbReference>
<keyword evidence="4" id="KW-0408">Iron</keyword>
<evidence type="ECO:0000313" key="9">
    <source>
        <dbReference type="Proteomes" id="UP000001542"/>
    </source>
</evidence>
<dbReference type="InterPro" id="IPR001055">
    <property type="entry name" value="Adrenodoxin-like"/>
</dbReference>
<evidence type="ECO:0000256" key="2">
    <source>
        <dbReference type="ARBA" id="ARBA00022714"/>
    </source>
</evidence>
<comment type="cofactor">
    <cofactor evidence="6">
        <name>[2Fe-2S] cluster</name>
        <dbReference type="ChEBI" id="CHEBI:190135"/>
    </cofactor>
</comment>
<sequence length="109" mass="11531">MLCSFSNSRFFKLTVVTPAGEKVPINFNDGQTLFDAVSGTKAEGLQGKCGGSQVCGECHCKLPQNLYVAPDADEKELLASGTGVTPTSRLACQLSLNSKFDGATIEMTH</sequence>
<evidence type="ECO:0000259" key="7">
    <source>
        <dbReference type="PROSITE" id="PS51085"/>
    </source>
</evidence>
<dbReference type="GO" id="GO:0140647">
    <property type="term" value="P:P450-containing electron transport chain"/>
    <property type="evidence" value="ECO:0007669"/>
    <property type="project" value="InterPro"/>
</dbReference>
<dbReference type="STRING" id="5722.A2EMJ9"/>
<dbReference type="GO" id="GO:0051537">
    <property type="term" value="F:2 iron, 2 sulfur cluster binding"/>
    <property type="evidence" value="ECO:0007669"/>
    <property type="project" value="UniProtKB-KW"/>
</dbReference>
<reference evidence="8" key="2">
    <citation type="journal article" date="2007" name="Science">
        <title>Draft genome sequence of the sexually transmitted pathogen Trichomonas vaginalis.</title>
        <authorList>
            <person name="Carlton J.M."/>
            <person name="Hirt R.P."/>
            <person name="Silva J.C."/>
            <person name="Delcher A.L."/>
            <person name="Schatz M."/>
            <person name="Zhao Q."/>
            <person name="Wortman J.R."/>
            <person name="Bidwell S.L."/>
            <person name="Alsmark U.C.M."/>
            <person name="Besteiro S."/>
            <person name="Sicheritz-Ponten T."/>
            <person name="Noel C.J."/>
            <person name="Dacks J.B."/>
            <person name="Foster P.G."/>
            <person name="Simillion C."/>
            <person name="Van de Peer Y."/>
            <person name="Miranda-Saavedra D."/>
            <person name="Barton G.J."/>
            <person name="Westrop G.D."/>
            <person name="Mueller S."/>
            <person name="Dessi D."/>
            <person name="Fiori P.L."/>
            <person name="Ren Q."/>
            <person name="Paulsen I."/>
            <person name="Zhang H."/>
            <person name="Bastida-Corcuera F.D."/>
            <person name="Simoes-Barbosa A."/>
            <person name="Brown M.T."/>
            <person name="Hayes R.D."/>
            <person name="Mukherjee M."/>
            <person name="Okumura C.Y."/>
            <person name="Schneider R."/>
            <person name="Smith A.J."/>
            <person name="Vanacova S."/>
            <person name="Villalvazo M."/>
            <person name="Haas B.J."/>
            <person name="Pertea M."/>
            <person name="Feldblyum T.V."/>
            <person name="Utterback T.R."/>
            <person name="Shu C.L."/>
            <person name="Osoegawa K."/>
            <person name="de Jong P.J."/>
            <person name="Hrdy I."/>
            <person name="Horvathova L."/>
            <person name="Zubacova Z."/>
            <person name="Dolezal P."/>
            <person name="Malik S.B."/>
            <person name="Logsdon J.M. Jr."/>
            <person name="Henze K."/>
            <person name="Gupta A."/>
            <person name="Wang C.C."/>
            <person name="Dunne R.L."/>
            <person name="Upcroft J.A."/>
            <person name="Upcroft P."/>
            <person name="White O."/>
            <person name="Salzberg S.L."/>
            <person name="Tang P."/>
            <person name="Chiu C.-H."/>
            <person name="Lee Y.-S."/>
            <person name="Embley T.M."/>
            <person name="Coombs G.H."/>
            <person name="Mottram J.C."/>
            <person name="Tachezy J."/>
            <person name="Fraser-Liggett C.M."/>
            <person name="Johnson P.J."/>
        </authorList>
    </citation>
    <scope>NUCLEOTIDE SEQUENCE [LARGE SCALE GENOMIC DNA]</scope>
    <source>
        <strain evidence="8">G3</strain>
    </source>
</reference>
<keyword evidence="9" id="KW-1185">Reference proteome</keyword>
<dbReference type="GO" id="GO:0022900">
    <property type="term" value="P:electron transport chain"/>
    <property type="evidence" value="ECO:0000318"/>
    <property type="project" value="GO_Central"/>
</dbReference>
<dbReference type="InParanoid" id="A2EMJ9"/>
<dbReference type="OrthoDB" id="268593at2759"/>
<evidence type="ECO:0000256" key="1">
    <source>
        <dbReference type="ARBA" id="ARBA00010914"/>
    </source>
</evidence>
<dbReference type="EMBL" id="DS113431">
    <property type="protein sequence ID" value="EAY06155.1"/>
    <property type="molecule type" value="Genomic_DNA"/>
</dbReference>
<dbReference type="AlphaFoldDB" id="A2EMJ9"/>
<dbReference type="PROSITE" id="PS51085">
    <property type="entry name" value="2FE2S_FER_2"/>
    <property type="match status" value="1"/>
</dbReference>
<dbReference type="SUPFAM" id="SSF54292">
    <property type="entry name" value="2Fe-2S ferredoxin-like"/>
    <property type="match status" value="1"/>
</dbReference>
<evidence type="ECO:0000256" key="4">
    <source>
        <dbReference type="ARBA" id="ARBA00023004"/>
    </source>
</evidence>
<dbReference type="GO" id="GO:0009055">
    <property type="term" value="F:electron transfer activity"/>
    <property type="evidence" value="ECO:0000318"/>
    <property type="project" value="GO_Central"/>
</dbReference>
<reference evidence="8" key="1">
    <citation type="submission" date="2006-10" db="EMBL/GenBank/DDBJ databases">
        <authorList>
            <person name="Amadeo P."/>
            <person name="Zhao Q."/>
            <person name="Wortman J."/>
            <person name="Fraser-Liggett C."/>
            <person name="Carlton J."/>
        </authorList>
    </citation>
    <scope>NUCLEOTIDE SEQUENCE</scope>
    <source>
        <strain evidence="8">G3</strain>
    </source>
</reference>
<dbReference type="InterPro" id="IPR012675">
    <property type="entry name" value="Beta-grasp_dom_sf"/>
</dbReference>
<dbReference type="PANTHER" id="PTHR23426">
    <property type="entry name" value="FERREDOXIN/ADRENODOXIN"/>
    <property type="match status" value="1"/>
</dbReference>
<keyword evidence="3" id="KW-0479">Metal-binding</keyword>
<proteinExistence type="inferred from homology"/>
<dbReference type="GO" id="GO:0046872">
    <property type="term" value="F:metal ion binding"/>
    <property type="evidence" value="ECO:0007669"/>
    <property type="project" value="UniProtKB-KW"/>
</dbReference>
<dbReference type="VEuPathDB" id="TrichDB:TVAG_068150"/>
<dbReference type="VEuPathDB" id="TrichDB:TVAGG3_0499760"/>
<comment type="similarity">
    <text evidence="1">Belongs to the adrenodoxin/putidaredoxin family.</text>
</comment>
<keyword evidence="5" id="KW-0411">Iron-sulfur</keyword>
<dbReference type="PANTHER" id="PTHR23426:SF65">
    <property type="entry name" value="FERREDOXIN-2, MITOCHONDRIAL"/>
    <property type="match status" value="1"/>
</dbReference>
<dbReference type="Gene3D" id="3.10.20.30">
    <property type="match status" value="1"/>
</dbReference>
<organism evidence="8 9">
    <name type="scientific">Trichomonas vaginalis (strain ATCC PRA-98 / G3)</name>
    <dbReference type="NCBI Taxonomy" id="412133"/>
    <lineage>
        <taxon>Eukaryota</taxon>
        <taxon>Metamonada</taxon>
        <taxon>Parabasalia</taxon>
        <taxon>Trichomonadida</taxon>
        <taxon>Trichomonadidae</taxon>
        <taxon>Trichomonas</taxon>
    </lineage>
</organism>
<evidence type="ECO:0000313" key="8">
    <source>
        <dbReference type="EMBL" id="EAY06155.1"/>
    </source>
</evidence>
<dbReference type="RefSeq" id="XP_001318378.1">
    <property type="nucleotide sequence ID" value="XM_001318343.1"/>
</dbReference>
<evidence type="ECO:0000256" key="6">
    <source>
        <dbReference type="ARBA" id="ARBA00034078"/>
    </source>
</evidence>
<gene>
    <name evidence="8" type="ORF">TVAG_068150</name>
</gene>
<keyword evidence="2" id="KW-0001">2Fe-2S</keyword>
<name>A2EMJ9_TRIV3</name>
<evidence type="ECO:0000256" key="3">
    <source>
        <dbReference type="ARBA" id="ARBA00022723"/>
    </source>
</evidence>
<dbReference type="InterPro" id="IPR001041">
    <property type="entry name" value="2Fe-2S_ferredoxin-type"/>
</dbReference>
<dbReference type="InterPro" id="IPR036010">
    <property type="entry name" value="2Fe-2S_ferredoxin-like_sf"/>
</dbReference>
<dbReference type="SMR" id="A2EMJ9"/>
<dbReference type="KEGG" id="tva:4764030"/>
<accession>A2EMJ9</accession>
<dbReference type="GO" id="GO:0005739">
    <property type="term" value="C:mitochondrion"/>
    <property type="evidence" value="ECO:0000318"/>
    <property type="project" value="GO_Central"/>
</dbReference>
<evidence type="ECO:0000256" key="5">
    <source>
        <dbReference type="ARBA" id="ARBA00023014"/>
    </source>
</evidence>